<evidence type="ECO:0000256" key="1">
    <source>
        <dbReference type="SAM" id="Coils"/>
    </source>
</evidence>
<dbReference type="Proteomes" id="UP000835052">
    <property type="component" value="Unassembled WGS sequence"/>
</dbReference>
<dbReference type="OrthoDB" id="2155209at2759"/>
<feature type="compositionally biased region" description="Low complexity" evidence="2">
    <location>
        <begin position="257"/>
        <end position="269"/>
    </location>
</feature>
<feature type="coiled-coil region" evidence="1">
    <location>
        <begin position="139"/>
        <end position="223"/>
    </location>
</feature>
<evidence type="ECO:0000313" key="4">
    <source>
        <dbReference type="Proteomes" id="UP000835052"/>
    </source>
</evidence>
<evidence type="ECO:0000313" key="3">
    <source>
        <dbReference type="EMBL" id="CAD6188650.1"/>
    </source>
</evidence>
<keyword evidence="4" id="KW-1185">Reference proteome</keyword>
<name>A0A8S1H5D3_9PELO</name>
<gene>
    <name evidence="3" type="ORF">CAUJ_LOCUS4569</name>
</gene>
<dbReference type="InterPro" id="IPR040370">
    <property type="entry name" value="CCDC74A/CCDC74B/CCDC92"/>
</dbReference>
<feature type="region of interest" description="Disordered" evidence="2">
    <location>
        <begin position="247"/>
        <end position="269"/>
    </location>
</feature>
<comment type="caution">
    <text evidence="3">The sequence shown here is derived from an EMBL/GenBank/DDBJ whole genome shotgun (WGS) entry which is preliminary data.</text>
</comment>
<dbReference type="PANTHER" id="PTHR14882:SF1">
    <property type="entry name" value="CCDC92 DOMAIN-CONTAINING PROTEIN"/>
    <property type="match status" value="1"/>
</dbReference>
<protein>
    <recommendedName>
        <fullName evidence="5">CCDC92/74 N-terminal domain-containing protein</fullName>
    </recommendedName>
</protein>
<evidence type="ECO:0000256" key="2">
    <source>
        <dbReference type="SAM" id="MobiDB-lite"/>
    </source>
</evidence>
<dbReference type="PANTHER" id="PTHR14882">
    <property type="entry name" value="COILED-COIL DOMAIN-CONTAINING 74A"/>
    <property type="match status" value="1"/>
</dbReference>
<dbReference type="AlphaFoldDB" id="A0A8S1H5D3"/>
<organism evidence="3 4">
    <name type="scientific">Caenorhabditis auriculariae</name>
    <dbReference type="NCBI Taxonomy" id="2777116"/>
    <lineage>
        <taxon>Eukaryota</taxon>
        <taxon>Metazoa</taxon>
        <taxon>Ecdysozoa</taxon>
        <taxon>Nematoda</taxon>
        <taxon>Chromadorea</taxon>
        <taxon>Rhabditida</taxon>
        <taxon>Rhabditina</taxon>
        <taxon>Rhabditomorpha</taxon>
        <taxon>Rhabditoidea</taxon>
        <taxon>Rhabditidae</taxon>
        <taxon>Peloderinae</taxon>
        <taxon>Caenorhabditis</taxon>
    </lineage>
</organism>
<reference evidence="3" key="1">
    <citation type="submission" date="2020-10" db="EMBL/GenBank/DDBJ databases">
        <authorList>
            <person name="Kikuchi T."/>
        </authorList>
    </citation>
    <scope>NUCLEOTIDE SEQUENCE</scope>
    <source>
        <strain evidence="3">NKZ352</strain>
    </source>
</reference>
<keyword evidence="1" id="KW-0175">Coiled coil</keyword>
<feature type="region of interest" description="Disordered" evidence="2">
    <location>
        <begin position="30"/>
        <end position="55"/>
    </location>
</feature>
<proteinExistence type="predicted"/>
<sequence length="323" mass="36365">MDVSAHSSSLDDPLFLTHYFHFSLTSPLERRESRSGGHATRHAPPPKRSVLLFPPVGQNPMTTAVAVARRHQAAAVQTSFFEKEALAATCSGTTSHIQDEQAEELEAKVRDALRERDEQWRRHEKAQITFLQNETAAMLKSLHVEIDRLSSELRYAKRQLFIGENESGEGVEEAAKKIEKLEKQLLEKEAYTRNIEKKVTATIEKLQEQIGIQNDRIRQLSDELNDRNQTVAHLSGQLRQIRLREAMATAQQRRRASQSSTSPLTSPCSPHRIFAPGTGLVSSSVSVTYPHEIFTRTREVGGSIEKPSQRRSFSAARAPQLPR</sequence>
<accession>A0A8S1H5D3</accession>
<evidence type="ECO:0008006" key="5">
    <source>
        <dbReference type="Google" id="ProtNLM"/>
    </source>
</evidence>
<feature type="region of interest" description="Disordered" evidence="2">
    <location>
        <begin position="299"/>
        <end position="323"/>
    </location>
</feature>
<dbReference type="EMBL" id="CAJGYM010000008">
    <property type="protein sequence ID" value="CAD6188650.1"/>
    <property type="molecule type" value="Genomic_DNA"/>
</dbReference>